<feature type="domain" description="HTH cro/C1-type" evidence="1">
    <location>
        <begin position="1"/>
        <end position="51"/>
    </location>
</feature>
<dbReference type="AlphaFoldDB" id="A0A0H3ZN07"/>
<name>A0A0H3ZN07_VIBSP</name>
<dbReference type="CDD" id="cd00093">
    <property type="entry name" value="HTH_XRE"/>
    <property type="match status" value="1"/>
</dbReference>
<dbReference type="EMBL" id="KP795544">
    <property type="protein sequence ID" value="AKN37668.1"/>
    <property type="molecule type" value="Genomic_DNA"/>
</dbReference>
<evidence type="ECO:0000313" key="2">
    <source>
        <dbReference type="EMBL" id="AKN37668.1"/>
    </source>
</evidence>
<organism evidence="2">
    <name type="scientific">Vibrio splendidus</name>
    <dbReference type="NCBI Taxonomy" id="29497"/>
    <lineage>
        <taxon>Bacteria</taxon>
        <taxon>Pseudomonadati</taxon>
        <taxon>Pseudomonadota</taxon>
        <taxon>Gammaproteobacteria</taxon>
        <taxon>Vibrionales</taxon>
        <taxon>Vibrionaceae</taxon>
        <taxon>Vibrio</taxon>
    </lineage>
</organism>
<dbReference type="PROSITE" id="PS50943">
    <property type="entry name" value="HTH_CROC1"/>
    <property type="match status" value="1"/>
</dbReference>
<dbReference type="InterPro" id="IPR001387">
    <property type="entry name" value="Cro/C1-type_HTH"/>
</dbReference>
<protein>
    <submittedName>
        <fullName evidence="2">Transcriptional regulator</fullName>
    </submittedName>
</protein>
<dbReference type="SUPFAM" id="SSF47413">
    <property type="entry name" value="lambda repressor-like DNA-binding domains"/>
    <property type="match status" value="1"/>
</dbReference>
<evidence type="ECO:0000259" key="1">
    <source>
        <dbReference type="PROSITE" id="PS50943"/>
    </source>
</evidence>
<accession>A0A0H3ZN07</accession>
<dbReference type="InterPro" id="IPR010982">
    <property type="entry name" value="Lambda_DNA-bd_dom_sf"/>
</dbReference>
<dbReference type="Pfam" id="PF01381">
    <property type="entry name" value="HTH_3"/>
    <property type="match status" value="1"/>
</dbReference>
<dbReference type="GO" id="GO:0003677">
    <property type="term" value="F:DNA binding"/>
    <property type="evidence" value="ECO:0007669"/>
    <property type="project" value="InterPro"/>
</dbReference>
<proteinExistence type="predicted"/>
<dbReference type="Gene3D" id="1.10.260.40">
    <property type="entry name" value="lambda repressor-like DNA-binding domains"/>
    <property type="match status" value="1"/>
</dbReference>
<reference evidence="2" key="1">
    <citation type="journal article" date="2015" name="MBio">
        <title>Eco-Evolutionary Dynamics of Episomes among Ecologically Cohesive Bacterial Populations.</title>
        <authorList>
            <person name="Xue H."/>
            <person name="Cordero O.X."/>
            <person name="Camas F.M."/>
            <person name="Trimble W."/>
            <person name="Meyer F."/>
            <person name="Guglielmini J."/>
            <person name="Rocha E.P."/>
            <person name="Polz M.F."/>
        </authorList>
    </citation>
    <scope>NUCLEOTIDE SEQUENCE</scope>
    <source>
        <strain evidence="2">5S_214</strain>
    </source>
</reference>
<sequence length="101" mass="11458">MNQKQLAAMSGMSEKTYQRIESGVADMRMSQYRSIINALRLSDLDVSLDLLHIDKTTPWDVAAAARVLLPQTRQSLVTSIMAEWQRKERQIDAILKIKDGP</sequence>